<dbReference type="Proteomes" id="UP001305746">
    <property type="component" value="Unassembled WGS sequence"/>
</dbReference>
<dbReference type="EMBL" id="JAYDCJ010000003">
    <property type="protein sequence ID" value="MEA1081722.1"/>
    <property type="molecule type" value="Genomic_DNA"/>
</dbReference>
<reference evidence="2 3" key="1">
    <citation type="submission" date="2023-12" db="EMBL/GenBank/DDBJ databases">
        <title>Marinobacter qingdaonensis sp. nov., isolated from the intertidal sediment of Qingdao, PR China.</title>
        <authorList>
            <person name="Li Y."/>
        </authorList>
    </citation>
    <scope>NUCLEOTIDE SEQUENCE [LARGE SCALE GENOMIC DNA]</scope>
    <source>
        <strain evidence="2 3">ASW11-75</strain>
    </source>
</reference>
<dbReference type="Pfam" id="PF20408">
    <property type="entry name" value="Abhydrolase_11"/>
    <property type="match status" value="1"/>
</dbReference>
<dbReference type="InterPro" id="IPR046879">
    <property type="entry name" value="KANL3/Tex30_Abhydrolase"/>
</dbReference>
<feature type="domain" description="KANL3/Tex30 alpha/beta hydrolase-like" evidence="1">
    <location>
        <begin position="1"/>
        <end position="193"/>
    </location>
</feature>
<evidence type="ECO:0000259" key="1">
    <source>
        <dbReference type="Pfam" id="PF20408"/>
    </source>
</evidence>
<dbReference type="RefSeq" id="WP_322856170.1">
    <property type="nucleotide sequence ID" value="NZ_JAYDCJ010000003.1"/>
</dbReference>
<protein>
    <submittedName>
        <fullName evidence="2">Alpha/beta family hydrolase</fullName>
    </submittedName>
</protein>
<dbReference type="InterPro" id="IPR029058">
    <property type="entry name" value="AB_hydrolase_fold"/>
</dbReference>
<name>A0ABU5P1C1_9GAMM</name>
<keyword evidence="2" id="KW-0378">Hydrolase</keyword>
<dbReference type="GO" id="GO:0016787">
    <property type="term" value="F:hydrolase activity"/>
    <property type="evidence" value="ECO:0007669"/>
    <property type="project" value="UniProtKB-KW"/>
</dbReference>
<dbReference type="SUPFAM" id="SSF53474">
    <property type="entry name" value="alpha/beta-Hydrolases"/>
    <property type="match status" value="1"/>
</dbReference>
<accession>A0ABU5P1C1</accession>
<dbReference type="PANTHER" id="PTHR13136:SF11">
    <property type="entry name" value="TESTIS-EXPRESSED PROTEIN 30"/>
    <property type="match status" value="1"/>
</dbReference>
<evidence type="ECO:0000313" key="3">
    <source>
        <dbReference type="Proteomes" id="UP001305746"/>
    </source>
</evidence>
<keyword evidence="3" id="KW-1185">Reference proteome</keyword>
<dbReference type="Gene3D" id="3.40.50.1820">
    <property type="entry name" value="alpha/beta hydrolase"/>
    <property type="match status" value="1"/>
</dbReference>
<proteinExistence type="predicted"/>
<dbReference type="InterPro" id="IPR026555">
    <property type="entry name" value="NSL3/Tex30"/>
</dbReference>
<comment type="caution">
    <text evidence="2">The sequence shown here is derived from an EMBL/GenBank/DDBJ whole genome shotgun (WGS) entry which is preliminary data.</text>
</comment>
<organism evidence="2 3">
    <name type="scientific">Marinobacter qingdaonensis</name>
    <dbReference type="NCBI Taxonomy" id="3108486"/>
    <lineage>
        <taxon>Bacteria</taxon>
        <taxon>Pseudomonadati</taxon>
        <taxon>Pseudomonadota</taxon>
        <taxon>Gammaproteobacteria</taxon>
        <taxon>Pseudomonadales</taxon>
        <taxon>Marinobacteraceae</taxon>
        <taxon>Marinobacter</taxon>
    </lineage>
</organism>
<evidence type="ECO:0000313" key="2">
    <source>
        <dbReference type="EMBL" id="MEA1081722.1"/>
    </source>
</evidence>
<sequence length="199" mass="21907">MILAHGAGAPADSPFMATLAERLEAEGIATVRFEFPYMEKRRADGKKRPPDRQPRLLERFSQVVDEVRETLADECQLLIGGKSMGGRMASVLASERTGIDGVVGFGYPFHAPGKPERWRTEHFPDLTCPMRIVQGTRDPFGKAEEVAAHEPELAAVRITWLDGGNHDFQPLARQKSSQQALIEEAARIARAFAESLAPG</sequence>
<dbReference type="PANTHER" id="PTHR13136">
    <property type="entry name" value="TESTIS DEVELOPMENT PROTEIN PRTD"/>
    <property type="match status" value="1"/>
</dbReference>
<gene>
    <name evidence="2" type="ORF">U5822_13680</name>
</gene>